<dbReference type="SMART" id="SM00138">
    <property type="entry name" value="MeTrc"/>
    <property type="match status" value="1"/>
</dbReference>
<keyword evidence="3 8" id="KW-0489">Methyltransferase</keyword>
<evidence type="ECO:0000313" key="9">
    <source>
        <dbReference type="Proteomes" id="UP000215367"/>
    </source>
</evidence>
<dbReference type="InterPro" id="IPR029063">
    <property type="entry name" value="SAM-dependent_MTases_sf"/>
</dbReference>
<dbReference type="EC" id="2.1.1.80" evidence="2"/>
<dbReference type="PANTHER" id="PTHR24422">
    <property type="entry name" value="CHEMOTAXIS PROTEIN METHYLTRANSFERASE"/>
    <property type="match status" value="1"/>
</dbReference>
<dbReference type="SUPFAM" id="SSF47757">
    <property type="entry name" value="Chemotaxis receptor methyltransferase CheR, N-terminal domain"/>
    <property type="match status" value="1"/>
</dbReference>
<evidence type="ECO:0000313" key="8">
    <source>
        <dbReference type="EMBL" id="OYD80542.1"/>
    </source>
</evidence>
<name>A0A235H489_AZOBR</name>
<feature type="domain" description="CheR-type methyltransferase" evidence="7">
    <location>
        <begin position="12"/>
        <end position="276"/>
    </location>
</feature>
<keyword evidence="8" id="KW-0614">Plasmid</keyword>
<comment type="caution">
    <text evidence="8">The sequence shown here is derived from an EMBL/GenBank/DDBJ whole genome shotgun (WGS) entry which is preliminary data.</text>
</comment>
<dbReference type="GO" id="GO:0032259">
    <property type="term" value="P:methylation"/>
    <property type="evidence" value="ECO:0007669"/>
    <property type="project" value="UniProtKB-KW"/>
</dbReference>
<dbReference type="Gene3D" id="3.40.50.150">
    <property type="entry name" value="Vaccinia Virus protein VP39"/>
    <property type="match status" value="1"/>
</dbReference>
<evidence type="ECO:0000256" key="4">
    <source>
        <dbReference type="ARBA" id="ARBA00022679"/>
    </source>
</evidence>
<evidence type="ECO:0000259" key="7">
    <source>
        <dbReference type="PROSITE" id="PS50123"/>
    </source>
</evidence>
<dbReference type="Gene3D" id="3.30.450.20">
    <property type="entry name" value="PAS domain"/>
    <property type="match status" value="3"/>
</dbReference>
<feature type="region of interest" description="Disordered" evidence="6">
    <location>
        <begin position="441"/>
        <end position="464"/>
    </location>
</feature>
<dbReference type="Pfam" id="PF00989">
    <property type="entry name" value="PAS"/>
    <property type="match status" value="1"/>
</dbReference>
<dbReference type="SUPFAM" id="SSF90257">
    <property type="entry name" value="Myosin rod fragments"/>
    <property type="match status" value="1"/>
</dbReference>
<dbReference type="Gene3D" id="1.20.120.330">
    <property type="entry name" value="Nucleotidyltransferases domain 2"/>
    <property type="match status" value="1"/>
</dbReference>
<dbReference type="InterPro" id="IPR013656">
    <property type="entry name" value="PAS_4"/>
</dbReference>
<organism evidence="8 9">
    <name type="scientific">Azospirillum brasilense</name>
    <dbReference type="NCBI Taxonomy" id="192"/>
    <lineage>
        <taxon>Bacteria</taxon>
        <taxon>Pseudomonadati</taxon>
        <taxon>Pseudomonadota</taxon>
        <taxon>Alphaproteobacteria</taxon>
        <taxon>Rhodospirillales</taxon>
        <taxon>Azospirillaceae</taxon>
        <taxon>Azospirillum</taxon>
    </lineage>
</organism>
<dbReference type="InterPro" id="IPR013767">
    <property type="entry name" value="PAS_fold"/>
</dbReference>
<dbReference type="AlphaFoldDB" id="A0A235H489"/>
<dbReference type="GO" id="GO:0006355">
    <property type="term" value="P:regulation of DNA-templated transcription"/>
    <property type="evidence" value="ECO:0007669"/>
    <property type="project" value="InterPro"/>
</dbReference>
<dbReference type="Pfam" id="PF08448">
    <property type="entry name" value="PAS_4"/>
    <property type="match status" value="1"/>
</dbReference>
<dbReference type="InterPro" id="IPR022642">
    <property type="entry name" value="CheR_C"/>
</dbReference>
<evidence type="ECO:0000256" key="3">
    <source>
        <dbReference type="ARBA" id="ARBA00022603"/>
    </source>
</evidence>
<evidence type="ECO:0000256" key="2">
    <source>
        <dbReference type="ARBA" id="ARBA00012534"/>
    </source>
</evidence>
<dbReference type="Proteomes" id="UP000215367">
    <property type="component" value="Unassembled WGS sequence"/>
</dbReference>
<dbReference type="Pfam" id="PF13426">
    <property type="entry name" value="PAS_9"/>
    <property type="match status" value="1"/>
</dbReference>
<proteinExistence type="predicted"/>
<dbReference type="SMART" id="SM00091">
    <property type="entry name" value="PAS"/>
    <property type="match status" value="3"/>
</dbReference>
<dbReference type="GO" id="GO:0008983">
    <property type="term" value="F:protein-glutamate O-methyltransferase activity"/>
    <property type="evidence" value="ECO:0007669"/>
    <property type="project" value="UniProtKB-EC"/>
</dbReference>
<dbReference type="SUPFAM" id="SSF53335">
    <property type="entry name" value="S-adenosyl-L-methionine-dependent methyltransferases"/>
    <property type="match status" value="1"/>
</dbReference>
<dbReference type="NCBIfam" id="TIGR00229">
    <property type="entry name" value="sensory_box"/>
    <property type="match status" value="2"/>
</dbReference>
<dbReference type="Pfam" id="PF03705">
    <property type="entry name" value="CheR_N"/>
    <property type="match status" value="1"/>
</dbReference>
<dbReference type="InterPro" id="IPR035965">
    <property type="entry name" value="PAS-like_dom_sf"/>
</dbReference>
<dbReference type="InterPro" id="IPR000014">
    <property type="entry name" value="PAS"/>
</dbReference>
<dbReference type="CDD" id="cd00130">
    <property type="entry name" value="PAS"/>
    <property type="match status" value="2"/>
</dbReference>
<geneLocation type="plasmid" evidence="8">
    <name>unnamed</name>
</geneLocation>
<reference evidence="8 9" key="1">
    <citation type="submission" date="2017-07" db="EMBL/GenBank/DDBJ databases">
        <title>Whole genome sequence of Azospirillum brasilense 2A1, a potential biofertilizer strain.</title>
        <authorList>
            <person name="Fontana C.A."/>
            <person name="Toffoli L.M."/>
            <person name="Salazar S.M."/>
            <person name="Puglisi E."/>
            <person name="Pedraza R."/>
            <person name="Bassi D."/>
            <person name="Cocconcelli P.S."/>
        </authorList>
    </citation>
    <scope>NUCLEOTIDE SEQUENCE [LARGE SCALE GENOMIC DNA]</scope>
    <source>
        <strain evidence="8 9">2A1</strain>
        <plasmid evidence="8">unnamed</plasmid>
    </source>
</reference>
<evidence type="ECO:0000256" key="5">
    <source>
        <dbReference type="ARBA" id="ARBA00022691"/>
    </source>
</evidence>
<dbReference type="Pfam" id="PF01739">
    <property type="entry name" value="CheR"/>
    <property type="match status" value="1"/>
</dbReference>
<dbReference type="InterPro" id="IPR000780">
    <property type="entry name" value="CheR_MeTrfase"/>
</dbReference>
<dbReference type="EMBL" id="NOWT01000052">
    <property type="protein sequence ID" value="OYD80542.1"/>
    <property type="molecule type" value="Genomic_DNA"/>
</dbReference>
<dbReference type="PANTHER" id="PTHR24422:SF10">
    <property type="entry name" value="CHEMOTAXIS PROTEIN METHYLTRANSFERASE 2"/>
    <property type="match status" value="1"/>
</dbReference>
<dbReference type="InterPro" id="IPR050903">
    <property type="entry name" value="Bact_Chemotaxis_MeTrfase"/>
</dbReference>
<keyword evidence="5" id="KW-0949">S-adenosyl-L-methionine</keyword>
<dbReference type="InterPro" id="IPR036804">
    <property type="entry name" value="CheR_N_sf"/>
</dbReference>
<sequence>MSSKEASAKEPADPEFEALIRYIQESRGLDFRGYKRTSLQRRIHRRMEEAGCEDFAAYHGLLEADPQEFIHLLNTVLINVTSFFRDTESWDVLRKDVVPQILAQRSDRDPIRIWSAGCASGEEPYSLAMLLAEALGKDAFINRVKIYATDLDEAALNTARHAIYSPRDVESVPSPFLERYFERTNNHYVFQRELRKCVIFGRHNLVTDAPISRIDLLVCRNLLIYLESETQNIVLPRLHYALTGDGVLFLGKAETQLARSKMFEPVNLKSRIFRKVPQEWRGSLGGSLTIAPENNNHRQSFQSRLMEGIVDSSATAYLSVNGEGILVFANAMARRLLDVGEIDIGRPFQDLSISYRPAELRSRIEEVQKTGRVVRIEHQEFARPPGEPMRLSIEISLLYGRDGKPFATLLGFTDTSRHFQVQQELEAAQESLETTIEELQSSNEELETTNEELQSTNEELETTNEELQSTNEELETMNEELRSANEELEVANEELRRQGEESGEFRRYSESILRSMDVGIIVLDQDLRVRSWNRWGENMWGLRAEEVQDEDFLDLDIGLPVHRLRTDLENVLHSEAPQTPVMLNAVDRRGRAVTCRVRLSPLLYEAREARGVVLIIEDVTEQTRTEAFAGYLGRIIGESLNEVYFLDPSSFHFLLVNRGAETKLGYKLDHLKQLAVHDLMPEVPAERFRALVAPLLSGDKQEVVFETVMQGSQRGPHPVEVCLQHFGGEQPPILVAIVHDTTERQSLGAEGGEKAEVG</sequence>
<evidence type="ECO:0000256" key="6">
    <source>
        <dbReference type="SAM" id="MobiDB-lite"/>
    </source>
</evidence>
<gene>
    <name evidence="8" type="ORF">CHT98_30760</name>
</gene>
<dbReference type="PROSITE" id="PS50123">
    <property type="entry name" value="CHER"/>
    <property type="match status" value="1"/>
</dbReference>
<accession>A0A235H489</accession>
<dbReference type="SUPFAM" id="SSF55785">
    <property type="entry name" value="PYP-like sensor domain (PAS domain)"/>
    <property type="match status" value="3"/>
</dbReference>
<protein>
    <recommendedName>
        <fullName evidence="2">protein-glutamate O-methyltransferase</fullName>
        <ecNumber evidence="2">2.1.1.80</ecNumber>
    </recommendedName>
</protein>
<dbReference type="InterPro" id="IPR022641">
    <property type="entry name" value="CheR_N"/>
</dbReference>
<dbReference type="PRINTS" id="PR00996">
    <property type="entry name" value="CHERMTFRASE"/>
</dbReference>
<dbReference type="Gene3D" id="1.10.155.10">
    <property type="entry name" value="Chemotaxis receptor methyltransferase CheR, N-terminal domain"/>
    <property type="match status" value="1"/>
</dbReference>
<dbReference type="RefSeq" id="WP_094307156.1">
    <property type="nucleotide sequence ID" value="NZ_NOWT01000052.1"/>
</dbReference>
<keyword evidence="4 8" id="KW-0808">Transferase</keyword>
<evidence type="ECO:0000256" key="1">
    <source>
        <dbReference type="ARBA" id="ARBA00001541"/>
    </source>
</evidence>
<comment type="catalytic activity">
    <reaction evidence="1">
        <text>L-glutamyl-[protein] + S-adenosyl-L-methionine = [protein]-L-glutamate 5-O-methyl ester + S-adenosyl-L-homocysteine</text>
        <dbReference type="Rhea" id="RHEA:24452"/>
        <dbReference type="Rhea" id="RHEA-COMP:10208"/>
        <dbReference type="Rhea" id="RHEA-COMP:10311"/>
        <dbReference type="ChEBI" id="CHEBI:29973"/>
        <dbReference type="ChEBI" id="CHEBI:57856"/>
        <dbReference type="ChEBI" id="CHEBI:59789"/>
        <dbReference type="ChEBI" id="CHEBI:82795"/>
        <dbReference type="EC" id="2.1.1.80"/>
    </reaction>
</comment>